<proteinExistence type="predicted"/>
<keyword evidence="2" id="KW-1185">Reference proteome</keyword>
<gene>
    <name evidence="1" type="ORF">NCGR_LOCUS19395</name>
</gene>
<accession>A0A811NV07</accession>
<evidence type="ECO:0000313" key="2">
    <source>
        <dbReference type="Proteomes" id="UP000604825"/>
    </source>
</evidence>
<reference evidence="1" key="1">
    <citation type="submission" date="2020-10" db="EMBL/GenBank/DDBJ databases">
        <authorList>
            <person name="Han B."/>
            <person name="Lu T."/>
            <person name="Zhao Q."/>
            <person name="Huang X."/>
            <person name="Zhao Y."/>
        </authorList>
    </citation>
    <scope>NUCLEOTIDE SEQUENCE</scope>
</reference>
<organism evidence="1 2">
    <name type="scientific">Miscanthus lutarioriparius</name>
    <dbReference type="NCBI Taxonomy" id="422564"/>
    <lineage>
        <taxon>Eukaryota</taxon>
        <taxon>Viridiplantae</taxon>
        <taxon>Streptophyta</taxon>
        <taxon>Embryophyta</taxon>
        <taxon>Tracheophyta</taxon>
        <taxon>Spermatophyta</taxon>
        <taxon>Magnoliopsida</taxon>
        <taxon>Liliopsida</taxon>
        <taxon>Poales</taxon>
        <taxon>Poaceae</taxon>
        <taxon>PACMAD clade</taxon>
        <taxon>Panicoideae</taxon>
        <taxon>Andropogonodae</taxon>
        <taxon>Andropogoneae</taxon>
        <taxon>Saccharinae</taxon>
        <taxon>Miscanthus</taxon>
    </lineage>
</organism>
<comment type="caution">
    <text evidence="1">The sequence shown here is derived from an EMBL/GenBank/DDBJ whole genome shotgun (WGS) entry which is preliminary data.</text>
</comment>
<protein>
    <submittedName>
        <fullName evidence="1">Uncharacterized protein</fullName>
    </submittedName>
</protein>
<sequence length="109" mass="11912">MVRRVCHLSLWSKSLRPRARFVGACSGTGERSVRVVATGSGALASFPGGSCTGVLSRPVPRLDPMVATARWCRVYKGAAGGFLVWWRVELLGFLAALRQHERLQDQVCI</sequence>
<name>A0A811NV07_9POAL</name>
<dbReference type="Proteomes" id="UP000604825">
    <property type="component" value="Unassembled WGS sequence"/>
</dbReference>
<dbReference type="AlphaFoldDB" id="A0A811NV07"/>
<dbReference type="EMBL" id="CAJGYO010000005">
    <property type="protein sequence ID" value="CAD6228704.1"/>
    <property type="molecule type" value="Genomic_DNA"/>
</dbReference>
<evidence type="ECO:0000313" key="1">
    <source>
        <dbReference type="EMBL" id="CAD6228704.1"/>
    </source>
</evidence>